<evidence type="ECO:0000313" key="5">
    <source>
        <dbReference type="Proteomes" id="UP001610444"/>
    </source>
</evidence>
<dbReference type="PANTHER" id="PTHR46910">
    <property type="entry name" value="TRANSCRIPTION FACTOR PDR1"/>
    <property type="match status" value="1"/>
</dbReference>
<accession>A0ABR4KMK7</accession>
<proteinExistence type="predicted"/>
<reference evidence="4 5" key="1">
    <citation type="submission" date="2024-07" db="EMBL/GenBank/DDBJ databases">
        <title>Section-level genome sequencing and comparative genomics of Aspergillus sections Usti and Cavernicolus.</title>
        <authorList>
            <consortium name="Lawrence Berkeley National Laboratory"/>
            <person name="Nybo J.L."/>
            <person name="Vesth T.C."/>
            <person name="Theobald S."/>
            <person name="Frisvad J.C."/>
            <person name="Larsen T.O."/>
            <person name="Kjaerboelling I."/>
            <person name="Rothschild-Mancinelli K."/>
            <person name="Lyhne E.K."/>
            <person name="Kogle M.E."/>
            <person name="Barry K."/>
            <person name="Clum A."/>
            <person name="Na H."/>
            <person name="Ledsgaard L."/>
            <person name="Lin J."/>
            <person name="Lipzen A."/>
            <person name="Kuo A."/>
            <person name="Riley R."/>
            <person name="Mondo S."/>
            <person name="LaButti K."/>
            <person name="Haridas S."/>
            <person name="Pangalinan J."/>
            <person name="Salamov A.A."/>
            <person name="Simmons B.A."/>
            <person name="Magnuson J.K."/>
            <person name="Chen J."/>
            <person name="Drula E."/>
            <person name="Henrissat B."/>
            <person name="Wiebenga A."/>
            <person name="Lubbers R.J."/>
            <person name="Gomes A.C."/>
            <person name="Macurrencykelacurrency M.R."/>
            <person name="Stajich J."/>
            <person name="Grigoriev I.V."/>
            <person name="Mortensen U.H."/>
            <person name="De vries R.P."/>
            <person name="Baker S.E."/>
            <person name="Andersen M.R."/>
        </authorList>
    </citation>
    <scope>NUCLEOTIDE SEQUENCE [LARGE SCALE GENOMIC DNA]</scope>
    <source>
        <strain evidence="4 5">CBS 756.74</strain>
    </source>
</reference>
<dbReference type="EMBL" id="JBFXLR010000013">
    <property type="protein sequence ID" value="KAL2853506.1"/>
    <property type="molecule type" value="Genomic_DNA"/>
</dbReference>
<dbReference type="Pfam" id="PF04082">
    <property type="entry name" value="Fungal_trans"/>
    <property type="match status" value="1"/>
</dbReference>
<dbReference type="InterPro" id="IPR050987">
    <property type="entry name" value="AtrR-like"/>
</dbReference>
<evidence type="ECO:0000313" key="4">
    <source>
        <dbReference type="EMBL" id="KAL2853506.1"/>
    </source>
</evidence>
<keyword evidence="1" id="KW-0539">Nucleus</keyword>
<dbReference type="SMART" id="SM00906">
    <property type="entry name" value="Fungal_trans"/>
    <property type="match status" value="1"/>
</dbReference>
<evidence type="ECO:0000259" key="3">
    <source>
        <dbReference type="SMART" id="SM00906"/>
    </source>
</evidence>
<dbReference type="CDD" id="cd12148">
    <property type="entry name" value="fungal_TF_MHR"/>
    <property type="match status" value="1"/>
</dbReference>
<sequence length="542" mass="60719">MFKSLLQNYFRVMHVRDPILHDPSIWLAFTNFEAHMQAFPSASNSAADLRSDEQISTGILFLCMASVGHKSAPEMTYPNPHTTRCCLYKVAIHVLQPLLHLTSKVATTLQPLLGLTLLVLYYSRLGLYTQSERLLTHTISRAQSIGLHREQTYTDMPVYENQMYRRVWWALYSLDRRISLEAEQPGMMSDGDITTEPPLNVSNEWLQKYVVSSATISQLKVEVDLEVSNTEGTMFQVLSATATYSRVIEAFQKTLLAAQSRGKGHGHIDMSIAYLDALMDDAQSRLPERLKCVDVSMLSEEQPEGVYWCSNNHAILIHVRYLVLKLRIRLAAAATVSASEGYDFLTRQAECLEYASRIVQYLTRLAMVYGVHYSQYVASCTTLMLRVVHSLPVFRRCHCDTIIKGVTILRDCTQNNAVAARLSTLELWLDDALSTTEKRPDNPLHPSPGSLGRSFLGAPHLNRRTQRAETVSGGYQVEHLVLDPGGAQGLGTPTSSSNETYLDSVFDMEMVLGDEGSILTSDIQRSFSDSGLFFSSSDHDIN</sequence>
<protein>
    <submittedName>
        <fullName evidence="4">Fungal-specific transcription factor domain-containing protein</fullName>
    </submittedName>
</protein>
<dbReference type="Proteomes" id="UP001610444">
    <property type="component" value="Unassembled WGS sequence"/>
</dbReference>
<evidence type="ECO:0000256" key="2">
    <source>
        <dbReference type="SAM" id="MobiDB-lite"/>
    </source>
</evidence>
<gene>
    <name evidence="4" type="ORF">BJX68DRAFT_264974</name>
</gene>
<dbReference type="GeneID" id="98160276"/>
<feature type="region of interest" description="Disordered" evidence="2">
    <location>
        <begin position="436"/>
        <end position="455"/>
    </location>
</feature>
<keyword evidence="5" id="KW-1185">Reference proteome</keyword>
<dbReference type="InterPro" id="IPR007219">
    <property type="entry name" value="XnlR_reg_dom"/>
</dbReference>
<evidence type="ECO:0000256" key="1">
    <source>
        <dbReference type="ARBA" id="ARBA00023242"/>
    </source>
</evidence>
<dbReference type="PANTHER" id="PTHR46910:SF13">
    <property type="entry name" value="SPECIFIC TRANSCRIPTION FACTOR, PUTATIVE (AFU_ORTHOLOGUE AFUA_4G06190)-RELATED"/>
    <property type="match status" value="1"/>
</dbReference>
<organism evidence="4 5">
    <name type="scientific">Aspergillus pseudodeflectus</name>
    <dbReference type="NCBI Taxonomy" id="176178"/>
    <lineage>
        <taxon>Eukaryota</taxon>
        <taxon>Fungi</taxon>
        <taxon>Dikarya</taxon>
        <taxon>Ascomycota</taxon>
        <taxon>Pezizomycotina</taxon>
        <taxon>Eurotiomycetes</taxon>
        <taxon>Eurotiomycetidae</taxon>
        <taxon>Eurotiales</taxon>
        <taxon>Aspergillaceae</taxon>
        <taxon>Aspergillus</taxon>
        <taxon>Aspergillus subgen. Nidulantes</taxon>
    </lineage>
</organism>
<comment type="caution">
    <text evidence="4">The sequence shown here is derived from an EMBL/GenBank/DDBJ whole genome shotgun (WGS) entry which is preliminary data.</text>
</comment>
<name>A0ABR4KMK7_9EURO</name>
<feature type="domain" description="Xylanolytic transcriptional activator regulatory" evidence="3">
    <location>
        <begin position="131"/>
        <end position="204"/>
    </location>
</feature>
<dbReference type="RefSeq" id="XP_070900872.1">
    <property type="nucleotide sequence ID" value="XM_071045112.1"/>
</dbReference>